<dbReference type="OrthoDB" id="3436761at2"/>
<proteinExistence type="predicted"/>
<accession>A0A4U6QKZ4</accession>
<comment type="caution">
    <text evidence="1">The sequence shown here is derived from an EMBL/GenBank/DDBJ whole genome shotgun (WGS) entry which is preliminary data.</text>
</comment>
<protein>
    <recommendedName>
        <fullName evidence="3">DUF4267 domain-containing protein</fullName>
    </recommendedName>
</protein>
<organism evidence="1 2">
    <name type="scientific">Nakamurella flava</name>
    <dbReference type="NCBI Taxonomy" id="2576308"/>
    <lineage>
        <taxon>Bacteria</taxon>
        <taxon>Bacillati</taxon>
        <taxon>Actinomycetota</taxon>
        <taxon>Actinomycetes</taxon>
        <taxon>Nakamurellales</taxon>
        <taxon>Nakamurellaceae</taxon>
        <taxon>Nakamurella</taxon>
    </lineage>
</organism>
<name>A0A4U6QKZ4_9ACTN</name>
<dbReference type="Proteomes" id="UP000306985">
    <property type="component" value="Unassembled WGS sequence"/>
</dbReference>
<evidence type="ECO:0008006" key="3">
    <source>
        <dbReference type="Google" id="ProtNLM"/>
    </source>
</evidence>
<keyword evidence="2" id="KW-1185">Reference proteome</keyword>
<gene>
    <name evidence="1" type="ORF">FDO65_03805</name>
</gene>
<dbReference type="AlphaFoldDB" id="A0A4U6QKZ4"/>
<evidence type="ECO:0000313" key="1">
    <source>
        <dbReference type="EMBL" id="TKV60802.1"/>
    </source>
</evidence>
<dbReference type="RefSeq" id="WP_137448105.1">
    <property type="nucleotide sequence ID" value="NZ_SZZH01000001.1"/>
</dbReference>
<evidence type="ECO:0000313" key="2">
    <source>
        <dbReference type="Proteomes" id="UP000306985"/>
    </source>
</evidence>
<dbReference type="EMBL" id="SZZH01000001">
    <property type="protein sequence ID" value="TKV60802.1"/>
    <property type="molecule type" value="Genomic_DNA"/>
</dbReference>
<reference evidence="1 2" key="1">
    <citation type="submission" date="2019-05" db="EMBL/GenBank/DDBJ databases">
        <title>Nakamurella sp. N5BH11, whole genome shotgun sequence.</title>
        <authorList>
            <person name="Tuo L."/>
        </authorList>
    </citation>
    <scope>NUCLEOTIDE SEQUENCE [LARGE SCALE GENOMIC DNA]</scope>
    <source>
        <strain evidence="1 2">N5BH11</strain>
    </source>
</reference>
<sequence>MSRPLNWPAMIMGGLTAGYGVLEIARPRLLADQTRMSGTHPEIAAKLRKASVGLGVRDVVSGLALAFARTPTQRTVASAVRVVFDLGDGAVLSRALPASAPKGKILAVTTGWAALSAAAGVLARRGTG</sequence>